<dbReference type="Pfam" id="PF19787">
    <property type="entry name" value="DUF6271"/>
    <property type="match status" value="1"/>
</dbReference>
<dbReference type="InterPro" id="IPR046238">
    <property type="entry name" value="DUF6271"/>
</dbReference>
<comment type="caution">
    <text evidence="1">The sequence shown here is derived from an EMBL/GenBank/DDBJ whole genome shotgun (WGS) entry which is preliminary data.</text>
</comment>
<accession>A0A6G3SKZ1</accession>
<reference evidence="1" key="1">
    <citation type="submission" date="2020-01" db="EMBL/GenBank/DDBJ databases">
        <title>Insect and environment-associated Actinomycetes.</title>
        <authorList>
            <person name="Currrie C."/>
            <person name="Chevrette M."/>
            <person name="Carlson C."/>
            <person name="Stubbendieck R."/>
            <person name="Wendt-Pienkowski E."/>
        </authorList>
    </citation>
    <scope>NUCLEOTIDE SEQUENCE</scope>
    <source>
        <strain evidence="1">SID505</strain>
    </source>
</reference>
<evidence type="ECO:0000313" key="1">
    <source>
        <dbReference type="EMBL" id="NEB83559.1"/>
    </source>
</evidence>
<proteinExistence type="predicted"/>
<organism evidence="1">
    <name type="scientific">Streptomyces anulatus</name>
    <name type="common">Streptomyces chrysomallus</name>
    <dbReference type="NCBI Taxonomy" id="1892"/>
    <lineage>
        <taxon>Bacteria</taxon>
        <taxon>Bacillati</taxon>
        <taxon>Actinomycetota</taxon>
        <taxon>Actinomycetes</taxon>
        <taxon>Kitasatosporales</taxon>
        <taxon>Streptomycetaceae</taxon>
        <taxon>Streptomyces</taxon>
    </lineage>
</organism>
<dbReference type="RefSeq" id="WP_164256717.1">
    <property type="nucleotide sequence ID" value="NZ_JAAGMK010000126.1"/>
</dbReference>
<protein>
    <submittedName>
        <fullName evidence="1">Uncharacterized protein</fullName>
    </submittedName>
</protein>
<name>A0A6G3SKZ1_STRAQ</name>
<gene>
    <name evidence="1" type="ORF">G3I43_05075</name>
</gene>
<sequence>MRRALYIPTDRPCGDAIRHGIAECAELRRETGEECLFLLAEHERHPREREHEELVRRYAREHAVTALPLTAEAWEGLADTLGRLAFPDPASRARLRSALLPRGVAYGSGPNKAAIVAAALGVDVLHRRDSDQEPQLVEGRPRYPGVLEAGVVGRRVAELSVVNPQDALPHQGDAEVRFVGGTVYGDSPQDRRDVLAAGHEFAVRLQNLTRPASTSREEVSADVERYFTEELRTHHDEDFLELDPDVAKVEMGVSCVGGFFRELPEMPLPDTLGSDYRLRNLLSQLSSPVVYQSRKMRHIYRDDRKRQASLERVVDYALRDLRLVLLWIVSWRQAELIRAAPATYLRADGHIDNERIAASLEQALVETLPAVREASARFAAIHRDAAAASSGELARRLSAVAETAAKREEELAEDIVSGVGTYAWLVRVWPSVIAAAPGLSERIGGLLVHR</sequence>
<dbReference type="AlphaFoldDB" id="A0A6G3SKZ1"/>
<dbReference type="EMBL" id="JAAGMK010000126">
    <property type="protein sequence ID" value="NEB83559.1"/>
    <property type="molecule type" value="Genomic_DNA"/>
</dbReference>